<dbReference type="InterPro" id="IPR023405">
    <property type="entry name" value="Topo_IA_core_domain"/>
</dbReference>
<evidence type="ECO:0000256" key="3">
    <source>
        <dbReference type="ARBA" id="ARBA00012891"/>
    </source>
</evidence>
<feature type="domain" description="Toprim" evidence="8">
    <location>
        <begin position="36"/>
        <end position="148"/>
    </location>
</feature>
<comment type="catalytic activity">
    <reaction evidence="1">
        <text>ATP-independent breakage of single-stranded DNA, followed by passage and rejoining.</text>
        <dbReference type="EC" id="5.6.2.1"/>
    </reaction>
</comment>
<keyword evidence="5" id="KW-0238">DNA-binding</keyword>
<evidence type="ECO:0000256" key="5">
    <source>
        <dbReference type="ARBA" id="ARBA00023125"/>
    </source>
</evidence>
<dbReference type="PROSITE" id="PS50880">
    <property type="entry name" value="TOPRIM"/>
    <property type="match status" value="1"/>
</dbReference>
<dbReference type="AlphaFoldDB" id="A0A6C0B729"/>
<keyword evidence="6" id="KW-0413">Isomerase</keyword>
<dbReference type="InterPro" id="IPR013824">
    <property type="entry name" value="Topo_IA_cen_sub1"/>
</dbReference>
<evidence type="ECO:0000256" key="6">
    <source>
        <dbReference type="ARBA" id="ARBA00023235"/>
    </source>
</evidence>
<dbReference type="GO" id="GO:0003677">
    <property type="term" value="F:DNA binding"/>
    <property type="evidence" value="ECO:0007669"/>
    <property type="project" value="UniProtKB-KW"/>
</dbReference>
<dbReference type="Gene3D" id="2.70.20.10">
    <property type="entry name" value="Topoisomerase I, domain 3"/>
    <property type="match status" value="1"/>
</dbReference>
<dbReference type="PROSITE" id="PS00396">
    <property type="entry name" value="TOPO_IA_1"/>
    <property type="match status" value="1"/>
</dbReference>
<dbReference type="SUPFAM" id="SSF56712">
    <property type="entry name" value="Prokaryotic type I DNA topoisomerase"/>
    <property type="match status" value="1"/>
</dbReference>
<dbReference type="InterPro" id="IPR000380">
    <property type="entry name" value="Topo_IA"/>
</dbReference>
<feature type="region of interest" description="Disordered" evidence="7">
    <location>
        <begin position="437"/>
        <end position="471"/>
    </location>
</feature>
<dbReference type="InterPro" id="IPR013497">
    <property type="entry name" value="Topo_IA_cen"/>
</dbReference>
<dbReference type="Gene3D" id="3.40.50.140">
    <property type="match status" value="1"/>
</dbReference>
<dbReference type="SMART" id="SM00493">
    <property type="entry name" value="TOPRIM"/>
    <property type="match status" value="1"/>
</dbReference>
<proteinExistence type="inferred from homology"/>
<reference evidence="10" key="1">
    <citation type="journal article" date="2020" name="Nature">
        <title>Giant virus diversity and host interactions through global metagenomics.</title>
        <authorList>
            <person name="Schulz F."/>
            <person name="Roux S."/>
            <person name="Paez-Espino D."/>
            <person name="Jungbluth S."/>
            <person name="Walsh D.A."/>
            <person name="Denef V.J."/>
            <person name="McMahon K.D."/>
            <person name="Konstantinidis K.T."/>
            <person name="Eloe-Fadrosh E.A."/>
            <person name="Kyrpides N.C."/>
            <person name="Woyke T."/>
        </authorList>
    </citation>
    <scope>NUCLEOTIDE SEQUENCE</scope>
    <source>
        <strain evidence="10">GVMAG-M-3300010157-4</strain>
    </source>
</reference>
<dbReference type="EMBL" id="MN739080">
    <property type="protein sequence ID" value="QHS87283.1"/>
    <property type="molecule type" value="Genomic_DNA"/>
</dbReference>
<feature type="domain" description="Topo IA-type catalytic" evidence="9">
    <location>
        <begin position="164"/>
        <end position="644"/>
    </location>
</feature>
<evidence type="ECO:0000313" key="10">
    <source>
        <dbReference type="EMBL" id="QHS87283.1"/>
    </source>
</evidence>
<protein>
    <recommendedName>
        <fullName evidence="3">DNA topoisomerase</fullName>
        <ecNumber evidence="3">5.6.2.1</ecNumber>
    </recommendedName>
</protein>
<dbReference type="GO" id="GO:0003917">
    <property type="term" value="F:DNA topoisomerase type I (single strand cut, ATP-independent) activity"/>
    <property type="evidence" value="ECO:0007669"/>
    <property type="project" value="UniProtKB-EC"/>
</dbReference>
<organism evidence="10">
    <name type="scientific">viral metagenome</name>
    <dbReference type="NCBI Taxonomy" id="1070528"/>
    <lineage>
        <taxon>unclassified sequences</taxon>
        <taxon>metagenomes</taxon>
        <taxon>organismal metagenomes</taxon>
    </lineage>
</organism>
<evidence type="ECO:0000256" key="7">
    <source>
        <dbReference type="SAM" id="MobiDB-lite"/>
    </source>
</evidence>
<evidence type="ECO:0000256" key="1">
    <source>
        <dbReference type="ARBA" id="ARBA00000213"/>
    </source>
</evidence>
<dbReference type="InterPro" id="IPR013826">
    <property type="entry name" value="Topo_IA_cen_sub3"/>
</dbReference>
<dbReference type="SMART" id="SM00436">
    <property type="entry name" value="TOP1Bc"/>
    <property type="match status" value="1"/>
</dbReference>
<dbReference type="InterPro" id="IPR013825">
    <property type="entry name" value="Topo_IA_cen_sub2"/>
</dbReference>
<sequence length="853" mass="96170">MGPKKKTTIADIPVALEKPKSKTPLLKTFKASLVTGHLIIVESASKCKSIESYLGADYKCISCLGHIRTMDGGIKSIDIQNNFEPKYVIDPEKKDHVAKMRAIIADYPPANIILASDHDREGEAIAWHICQVFGLPVETTRRILFHEVTKPALLKAVANPGLIDMNMVRAQQARQVLDMLVGFGVSPLLWRHVCRNNENALSAGRCQTPALKLVYDNEQKAKETATKKHRIQAAFFPQNTIFTLDQEFEHDNDVEKFLAASKSWPHIFVAGEQRLAERAPPKPYNTSALLQAANNMMRLGAKETMAACQTLYQLGHITYMRTENRKYAPEFVEKATQYITEKWSPKHVSPDQPVVTDTNNPHEAIRATNIQMRELVLVGDKTSATIGRLYKLIWLNTVQSCMSAATYNVLPLTISAPLDHMYKNNIEIPKFGGFQDAQDSKSSPLDKSAPFDSKSLDKDAPLDKSLDNSLDTSDKVSPADLGAMLLRFHALKGKPVQYNYIQSVPGFSHRHSRYTEASLIQKLDDNGIGRPSTFAMLTDVIQTRKYVEKRDVEGTAVECREYTLRQNTDFEVKTVSKIMGAEHQKLVIDPMGVVVVEFLYQHFSDLFSFDYTKKMEERLDAIASGTEPWHQVCRECHEEIGRLIKTIDTLEKKAYSIDDNYVVVFQKFGAVLKHKTETQEDGKPVFRPIKKDLTLDMDALEAGKYTLEDLVEVSGRELGKYGGRTVTLKTGKYGPYVELEPLKGGAPQDGAQDSAQEVTRISLKEVKKPFDQIVYADVLPVIETDQAPSRTILRKLTPDLSIRNGKFGPYVFYKTEKMAKPRFFDLRNFENGFGVCEKEELIAWIRKTHKINI</sequence>
<dbReference type="InterPro" id="IPR023406">
    <property type="entry name" value="Topo_IA_AS"/>
</dbReference>
<dbReference type="EC" id="5.6.2.1" evidence="3"/>
<dbReference type="Pfam" id="PF01751">
    <property type="entry name" value="Toprim"/>
    <property type="match status" value="1"/>
</dbReference>
<feature type="compositionally biased region" description="Basic and acidic residues" evidence="7">
    <location>
        <begin position="454"/>
        <end position="466"/>
    </location>
</feature>
<comment type="similarity">
    <text evidence="2">Belongs to the type IA topoisomerase family.</text>
</comment>
<dbReference type="Gene3D" id="1.10.290.10">
    <property type="entry name" value="Topoisomerase I, domain 4"/>
    <property type="match status" value="1"/>
</dbReference>
<accession>A0A6C0B729</accession>
<dbReference type="PANTHER" id="PTHR42785">
    <property type="entry name" value="DNA TOPOISOMERASE, TYPE IA, CORE"/>
    <property type="match status" value="1"/>
</dbReference>
<evidence type="ECO:0000256" key="2">
    <source>
        <dbReference type="ARBA" id="ARBA00009446"/>
    </source>
</evidence>
<dbReference type="PRINTS" id="PR00417">
    <property type="entry name" value="PRTPISMRASEI"/>
</dbReference>
<dbReference type="GO" id="GO:0006265">
    <property type="term" value="P:DNA topological change"/>
    <property type="evidence" value="ECO:0007669"/>
    <property type="project" value="InterPro"/>
</dbReference>
<evidence type="ECO:0000256" key="4">
    <source>
        <dbReference type="ARBA" id="ARBA00023029"/>
    </source>
</evidence>
<name>A0A6C0B729_9ZZZZ</name>
<evidence type="ECO:0000259" key="9">
    <source>
        <dbReference type="PROSITE" id="PS52039"/>
    </source>
</evidence>
<dbReference type="SMART" id="SM00437">
    <property type="entry name" value="TOP1Ac"/>
    <property type="match status" value="1"/>
</dbReference>
<evidence type="ECO:0000259" key="8">
    <source>
        <dbReference type="PROSITE" id="PS50880"/>
    </source>
</evidence>
<dbReference type="InterPro" id="IPR003601">
    <property type="entry name" value="Topo_IA_2"/>
</dbReference>
<dbReference type="PROSITE" id="PS52039">
    <property type="entry name" value="TOPO_IA_2"/>
    <property type="match status" value="1"/>
</dbReference>
<dbReference type="InterPro" id="IPR003602">
    <property type="entry name" value="Topo_IA_DNA-bd_dom"/>
</dbReference>
<keyword evidence="4" id="KW-0799">Topoisomerase</keyword>
<dbReference type="PANTHER" id="PTHR42785:SF1">
    <property type="entry name" value="DNA TOPOISOMERASE"/>
    <property type="match status" value="1"/>
</dbReference>
<dbReference type="InterPro" id="IPR006171">
    <property type="entry name" value="TOPRIM_dom"/>
</dbReference>
<dbReference type="Pfam" id="PF01131">
    <property type="entry name" value="Topoisom_bac"/>
    <property type="match status" value="1"/>
</dbReference>
<dbReference type="Gene3D" id="1.10.460.10">
    <property type="entry name" value="Topoisomerase I, domain 2"/>
    <property type="match status" value="2"/>
</dbReference>